<sequence>MKTVSIHRNLSTILAKSNEVVACNIYVSAGGRSHHAKPLLNLLKSTQEKCRQLRSNGTGNGNTNIVNCSRTTLSPRDLAAESTSSRNVERERHQRIQNKIAVIHAYADGPYNRSSFHIAGNADCVCQIASHIALGAIDFLSCIDANTGANANANANNSKEENGGDNLSRNVSSSNDDSTHPLVGLVDHISVMPLSNDIIETGLVVNDKPNKENPDVNAGADVDLGKDNITHTQTNSSSATFIPPDVHGMVARSIANVLDQLGVKIETYASADPDNTPLAIVRKQKTSFFKSGGLTAENDNTENDNEHADKNEKHRKITREVQKNLGVCTVGSPPCFVENYNVRLTKNISKKQAMRLTKKVRERDGGIVGVEALTLPYSNDRYETACNLLRPGVGSANDIETVVEEWIDEENALLRDKNGNDGLMDVNSKLPREYFVDDAYRVGTTVSQCTAVLDITQLESKVADHDTNVLDGFRIYLNPVLN</sequence>
<protein>
    <recommendedName>
        <fullName evidence="3">Formiminotransferase N-terminal subdomain domain-containing protein</fullName>
    </recommendedName>
</protein>
<name>A0A7S3V976_9STRA</name>
<evidence type="ECO:0008006" key="3">
    <source>
        <dbReference type="Google" id="ProtNLM"/>
    </source>
</evidence>
<feature type="compositionally biased region" description="Polar residues" evidence="1">
    <location>
        <begin position="165"/>
        <end position="176"/>
    </location>
</feature>
<dbReference type="AlphaFoldDB" id="A0A7S3V976"/>
<evidence type="ECO:0000313" key="2">
    <source>
        <dbReference type="EMBL" id="CAE0464917.1"/>
    </source>
</evidence>
<dbReference type="PANTHER" id="PTHR12234:SF1">
    <property type="entry name" value="FORMIMINOTRANSFERASE N-TERMINAL SUBDOMAIN-CONTAINING PROTEIN"/>
    <property type="match status" value="1"/>
</dbReference>
<gene>
    <name evidence="2" type="ORF">CDEB00056_LOCUS9758</name>
</gene>
<evidence type="ECO:0000256" key="1">
    <source>
        <dbReference type="SAM" id="MobiDB-lite"/>
    </source>
</evidence>
<dbReference type="InterPro" id="IPR037064">
    <property type="entry name" value="Formiminotransferase_N_sf"/>
</dbReference>
<reference evidence="2" key="1">
    <citation type="submission" date="2021-01" db="EMBL/GenBank/DDBJ databases">
        <authorList>
            <person name="Corre E."/>
            <person name="Pelletier E."/>
            <person name="Niang G."/>
            <person name="Scheremetjew M."/>
            <person name="Finn R."/>
            <person name="Kale V."/>
            <person name="Holt S."/>
            <person name="Cochrane G."/>
            <person name="Meng A."/>
            <person name="Brown T."/>
            <person name="Cohen L."/>
        </authorList>
    </citation>
    <scope>NUCLEOTIDE SEQUENCE</scope>
    <source>
        <strain evidence="2">MM31A-1</strain>
    </source>
</reference>
<feature type="region of interest" description="Disordered" evidence="1">
    <location>
        <begin position="154"/>
        <end position="179"/>
    </location>
</feature>
<dbReference type="EMBL" id="HBIO01012551">
    <property type="protein sequence ID" value="CAE0464917.1"/>
    <property type="molecule type" value="Transcribed_RNA"/>
</dbReference>
<dbReference type="InterPro" id="IPR051623">
    <property type="entry name" value="FTCD"/>
</dbReference>
<dbReference type="GO" id="GO:0005542">
    <property type="term" value="F:folic acid binding"/>
    <property type="evidence" value="ECO:0007669"/>
    <property type="project" value="InterPro"/>
</dbReference>
<proteinExistence type="predicted"/>
<accession>A0A7S3V976</accession>
<dbReference type="GO" id="GO:0016740">
    <property type="term" value="F:transferase activity"/>
    <property type="evidence" value="ECO:0007669"/>
    <property type="project" value="InterPro"/>
</dbReference>
<dbReference type="Gene3D" id="3.30.990.10">
    <property type="entry name" value="Formiminotransferase, N-terminal subdomain"/>
    <property type="match status" value="1"/>
</dbReference>
<feature type="compositionally biased region" description="Basic and acidic residues" evidence="1">
    <location>
        <begin position="304"/>
        <end position="313"/>
    </location>
</feature>
<feature type="region of interest" description="Disordered" evidence="1">
    <location>
        <begin position="291"/>
        <end position="313"/>
    </location>
</feature>
<organism evidence="2">
    <name type="scientific">Chaetoceros debilis</name>
    <dbReference type="NCBI Taxonomy" id="122233"/>
    <lineage>
        <taxon>Eukaryota</taxon>
        <taxon>Sar</taxon>
        <taxon>Stramenopiles</taxon>
        <taxon>Ochrophyta</taxon>
        <taxon>Bacillariophyta</taxon>
        <taxon>Coscinodiscophyceae</taxon>
        <taxon>Chaetocerotophycidae</taxon>
        <taxon>Chaetocerotales</taxon>
        <taxon>Chaetocerotaceae</taxon>
        <taxon>Chaetoceros</taxon>
    </lineage>
</organism>
<dbReference type="PANTHER" id="PTHR12234">
    <property type="entry name" value="FORMIMINOTRANSFERASE-CYCLODEAMINASE"/>
    <property type="match status" value="1"/>
</dbReference>